<evidence type="ECO:0008006" key="3">
    <source>
        <dbReference type="Google" id="ProtNLM"/>
    </source>
</evidence>
<proteinExistence type="predicted"/>
<reference evidence="2" key="1">
    <citation type="submission" date="2024-06" db="EMBL/GenBank/DDBJ databases">
        <title>Micromonospora sp. strain HUAS YX12 genome sequences.</title>
        <authorList>
            <person name="Mo P."/>
        </authorList>
    </citation>
    <scope>NUCLEOTIDE SEQUENCE</scope>
    <source>
        <strain evidence="2">HUAS YX12</strain>
    </source>
</reference>
<dbReference type="Gene3D" id="3.40.50.1820">
    <property type="entry name" value="alpha/beta hydrolase"/>
    <property type="match status" value="1"/>
</dbReference>
<organism evidence="2">
    <name type="scientific">Micromonospora sp. HUAS YX12</name>
    <dbReference type="NCBI Taxonomy" id="3156396"/>
    <lineage>
        <taxon>Bacteria</taxon>
        <taxon>Bacillati</taxon>
        <taxon>Actinomycetota</taxon>
        <taxon>Actinomycetes</taxon>
        <taxon>Micromonosporales</taxon>
        <taxon>Micromonosporaceae</taxon>
        <taxon>Micromonospora</taxon>
    </lineage>
</organism>
<dbReference type="RefSeq" id="WP_349876058.1">
    <property type="nucleotide sequence ID" value="NZ_CP157974.1"/>
</dbReference>
<dbReference type="InterPro" id="IPR029058">
    <property type="entry name" value="AB_hydrolase_fold"/>
</dbReference>
<protein>
    <recommendedName>
        <fullName evidence="3">Dienelactone hydrolase</fullName>
    </recommendedName>
</protein>
<dbReference type="AlphaFoldDB" id="A0AAU7QTU7"/>
<gene>
    <name evidence="2" type="ORF">ABIH81_17985</name>
</gene>
<evidence type="ECO:0000256" key="1">
    <source>
        <dbReference type="SAM" id="MobiDB-lite"/>
    </source>
</evidence>
<sequence>MGTVFWESPFVLDPPPAAVERHGDVDLHVPTGDGRHPAVVVVHGVPGPPEAPDARDWPLYRGYGALLAEAGVLAAIPRLTVASPDDLYGVAARVTAAAELLRADPRVDADRLGLWFFSGAGLLLGDWLREPPAWLRGLAATYPLLAPLPGWPPVDPRFRPVDALDLPADQDAAAPSGTASPDEAGVAPTRRDATSPDGTNVDAAQAEGAARPTLVLTRAGRERPEVAPTVEAFTVVARRRGIPLCVVDVPNGQHGFDALDHTEESRAAVRTARDTLLTLLTAP</sequence>
<evidence type="ECO:0000313" key="2">
    <source>
        <dbReference type="EMBL" id="XBT79563.1"/>
    </source>
</evidence>
<feature type="region of interest" description="Disordered" evidence="1">
    <location>
        <begin position="169"/>
        <end position="212"/>
    </location>
</feature>
<dbReference type="EMBL" id="CP157974">
    <property type="protein sequence ID" value="XBT79563.1"/>
    <property type="molecule type" value="Genomic_DNA"/>
</dbReference>
<accession>A0AAU7QTU7</accession>
<dbReference type="SUPFAM" id="SSF53474">
    <property type="entry name" value="alpha/beta-Hydrolases"/>
    <property type="match status" value="1"/>
</dbReference>
<name>A0AAU7QTU7_9ACTN</name>